<organism evidence="4 5">
    <name type="scientific">Platanthera zijinensis</name>
    <dbReference type="NCBI Taxonomy" id="2320716"/>
    <lineage>
        <taxon>Eukaryota</taxon>
        <taxon>Viridiplantae</taxon>
        <taxon>Streptophyta</taxon>
        <taxon>Embryophyta</taxon>
        <taxon>Tracheophyta</taxon>
        <taxon>Spermatophyta</taxon>
        <taxon>Magnoliopsida</taxon>
        <taxon>Liliopsida</taxon>
        <taxon>Asparagales</taxon>
        <taxon>Orchidaceae</taxon>
        <taxon>Orchidoideae</taxon>
        <taxon>Orchideae</taxon>
        <taxon>Orchidinae</taxon>
        <taxon>Platanthera</taxon>
    </lineage>
</organism>
<dbReference type="Gene3D" id="3.40.50.880">
    <property type="match status" value="2"/>
</dbReference>
<dbReference type="AlphaFoldDB" id="A0AAP0G1Y5"/>
<dbReference type="Pfam" id="PF01965">
    <property type="entry name" value="DJ-1_PfpI"/>
    <property type="match status" value="2"/>
</dbReference>
<dbReference type="GO" id="GO:1903189">
    <property type="term" value="P:glyoxal metabolic process"/>
    <property type="evidence" value="ECO:0007669"/>
    <property type="project" value="TreeGrafter"/>
</dbReference>
<accession>A0AAP0G1Y5</accession>
<reference evidence="4 5" key="1">
    <citation type="journal article" date="2022" name="Nat. Plants">
        <title>Genomes of leafy and leafless Platanthera orchids illuminate the evolution of mycoheterotrophy.</title>
        <authorList>
            <person name="Li M.H."/>
            <person name="Liu K.W."/>
            <person name="Li Z."/>
            <person name="Lu H.C."/>
            <person name="Ye Q.L."/>
            <person name="Zhang D."/>
            <person name="Wang J.Y."/>
            <person name="Li Y.F."/>
            <person name="Zhong Z.M."/>
            <person name="Liu X."/>
            <person name="Yu X."/>
            <person name="Liu D.K."/>
            <person name="Tu X.D."/>
            <person name="Liu B."/>
            <person name="Hao Y."/>
            <person name="Liao X.Y."/>
            <person name="Jiang Y.T."/>
            <person name="Sun W.H."/>
            <person name="Chen J."/>
            <person name="Chen Y.Q."/>
            <person name="Ai Y."/>
            <person name="Zhai J.W."/>
            <person name="Wu S.S."/>
            <person name="Zhou Z."/>
            <person name="Hsiao Y.Y."/>
            <person name="Wu W.L."/>
            <person name="Chen Y.Y."/>
            <person name="Lin Y.F."/>
            <person name="Hsu J.L."/>
            <person name="Li C.Y."/>
            <person name="Wang Z.W."/>
            <person name="Zhao X."/>
            <person name="Zhong W.Y."/>
            <person name="Ma X.K."/>
            <person name="Ma L."/>
            <person name="Huang J."/>
            <person name="Chen G.Z."/>
            <person name="Huang M.Z."/>
            <person name="Huang L."/>
            <person name="Peng D.H."/>
            <person name="Luo Y.B."/>
            <person name="Zou S.Q."/>
            <person name="Chen S.P."/>
            <person name="Lan S."/>
            <person name="Tsai W.C."/>
            <person name="Van de Peer Y."/>
            <person name="Liu Z.J."/>
        </authorList>
    </citation>
    <scope>NUCLEOTIDE SEQUENCE [LARGE SCALE GENOMIC DNA]</scope>
    <source>
        <strain evidence="4">Lor287</strain>
    </source>
</reference>
<gene>
    <name evidence="4" type="ORF">KSP39_PZI015396</name>
</gene>
<proteinExistence type="inferred from homology"/>
<dbReference type="PANTHER" id="PTHR48094:SF7">
    <property type="entry name" value="PROTEIN DJ-1 HOMOLOG C"/>
    <property type="match status" value="1"/>
</dbReference>
<dbReference type="GO" id="GO:0005737">
    <property type="term" value="C:cytoplasm"/>
    <property type="evidence" value="ECO:0007669"/>
    <property type="project" value="TreeGrafter"/>
</dbReference>
<dbReference type="FunFam" id="3.40.50.880:FF:000015">
    <property type="entry name" value="Protein DJ-1 homolog C"/>
    <property type="match status" value="2"/>
</dbReference>
<dbReference type="NCBIfam" id="TIGR01383">
    <property type="entry name" value="not_thiJ"/>
    <property type="match status" value="2"/>
</dbReference>
<feature type="domain" description="DJ-1/PfpI" evidence="3">
    <location>
        <begin position="44"/>
        <end position="208"/>
    </location>
</feature>
<evidence type="ECO:0000313" key="4">
    <source>
        <dbReference type="EMBL" id="KAK8933826.1"/>
    </source>
</evidence>
<comment type="caution">
    <text evidence="4">The sequence shown here is derived from an EMBL/GenBank/DDBJ whole genome shotgun (WGS) entry which is preliminary data.</text>
</comment>
<evidence type="ECO:0000259" key="3">
    <source>
        <dbReference type="Pfam" id="PF01965"/>
    </source>
</evidence>
<dbReference type="InterPro" id="IPR002818">
    <property type="entry name" value="DJ-1/PfpI"/>
</dbReference>
<dbReference type="InterPro" id="IPR006287">
    <property type="entry name" value="DJ-1"/>
</dbReference>
<dbReference type="SUPFAM" id="SSF52317">
    <property type="entry name" value="Class I glutamine amidotransferase-like"/>
    <property type="match status" value="2"/>
</dbReference>
<comment type="similarity">
    <text evidence="1">Belongs to the peptidase C56 family.</text>
</comment>
<keyword evidence="5" id="KW-1185">Reference proteome</keyword>
<evidence type="ECO:0000256" key="2">
    <source>
        <dbReference type="ARBA" id="ARBA00022737"/>
    </source>
</evidence>
<evidence type="ECO:0000256" key="1">
    <source>
        <dbReference type="ARBA" id="ARBA00008542"/>
    </source>
</evidence>
<name>A0AAP0G1Y5_9ASPA</name>
<dbReference type="InterPro" id="IPR050325">
    <property type="entry name" value="Prot/Nucl_acid_deglycase"/>
</dbReference>
<sequence length="431" mass="46051">MAVAILWSSCCTPLPAPARRTVDASWSTTRRTAMAAPSISSPNKKVLVPIGLGTEEIEAVILVDVLRRAGADVTVASVEPVLQIESSSGTKLVADTSIFACADVAFDLVALPGGMPGSARLRDSEILRKITTKQAEDKKLYGAICAAPAVALMSWGLMKSKKMTCHPAFMSKLPTFWAVQSNLQVSGELTTSRGPGTTFEFALSFVQQLFGDESAENVGELLLMQSGGRHHVKKEFNKVDWPFDQTPRVLVPIANGSEEMEVVMLVDILRRAKMDVVIASVEKCLQVVASQKTNIVADKSIGDASESTYNLIILPGGAEGAVRLGRSKVLKEMLKDQKKSGRIYGGICSSPAILQKHGLLKDKQVTAHPSVIGKLTGQVVDGAGIVIDANVITCKGLGSVMDFSMAIVHKLFGHGRTRSLAEGIAFEFDKS</sequence>
<feature type="domain" description="DJ-1/PfpI" evidence="3">
    <location>
        <begin position="248"/>
        <end position="409"/>
    </location>
</feature>
<evidence type="ECO:0000313" key="5">
    <source>
        <dbReference type="Proteomes" id="UP001418222"/>
    </source>
</evidence>
<dbReference type="InterPro" id="IPR029062">
    <property type="entry name" value="Class_I_gatase-like"/>
</dbReference>
<dbReference type="Proteomes" id="UP001418222">
    <property type="component" value="Unassembled WGS sequence"/>
</dbReference>
<dbReference type="PANTHER" id="PTHR48094">
    <property type="entry name" value="PROTEIN/NUCLEIC ACID DEGLYCASE DJ-1-RELATED"/>
    <property type="match status" value="1"/>
</dbReference>
<keyword evidence="2" id="KW-0677">Repeat</keyword>
<dbReference type="EMBL" id="JBBWWQ010000013">
    <property type="protein sequence ID" value="KAK8933826.1"/>
    <property type="molecule type" value="Genomic_DNA"/>
</dbReference>
<protein>
    <recommendedName>
        <fullName evidence="3">DJ-1/PfpI domain-containing protein</fullName>
    </recommendedName>
</protein>
<dbReference type="CDD" id="cd03135">
    <property type="entry name" value="GATase1_DJ-1"/>
    <property type="match status" value="2"/>
</dbReference>